<proteinExistence type="predicted"/>
<sequence>MLVPAHRNLLLADETELRARIPADLPQMLCLNEWRHPLLPDESPSDSEAYRQIAGVLATGDTTRYRPTLPPKYSLVPLAHNRNPVTRPQRTRRPGGDHLVSFGTYARRVRDRGLPYGQRYTALRCAVGHYCPIGFNATWSYLSTTGALRKDENALLRALDMLELSRTAWLTEMRAFADRRREEKRCPRRTSSAAETRYLHGYRWPGPESHQATFHAVGLLWAEHAELPFPETPPADKGDLVYLDVTLAGCISTYIRNGGTAGPGHADILLSCLPELRRHLVRLGYPSPFSDAFTCFRRLLKMTELIVNDISPPTEFRS</sequence>
<comment type="caution">
    <text evidence="1">The sequence shown here is derived from an EMBL/GenBank/DDBJ whole genome shotgun (WGS) entry which is preliminary data.</text>
</comment>
<reference evidence="1 2" key="1">
    <citation type="submission" date="2018-06" db="EMBL/GenBank/DDBJ databases">
        <title>Actinomadura craniellae sp. nov. isolated from marine sponge Craniella sp.</title>
        <authorList>
            <person name="Li L."/>
            <person name="Xu Q.H."/>
            <person name="Lin H.W."/>
            <person name="Lu Y.H."/>
        </authorList>
    </citation>
    <scope>NUCLEOTIDE SEQUENCE [LARGE SCALE GENOMIC DNA]</scope>
    <source>
        <strain evidence="1 2">LHW63021</strain>
    </source>
</reference>
<evidence type="ECO:0000313" key="1">
    <source>
        <dbReference type="EMBL" id="RAY10660.1"/>
    </source>
</evidence>
<evidence type="ECO:0000313" key="2">
    <source>
        <dbReference type="Proteomes" id="UP000251891"/>
    </source>
</evidence>
<dbReference type="Proteomes" id="UP000251891">
    <property type="component" value="Unassembled WGS sequence"/>
</dbReference>
<protein>
    <submittedName>
        <fullName evidence="1">Uncharacterized protein</fullName>
    </submittedName>
</protein>
<keyword evidence="2" id="KW-1185">Reference proteome</keyword>
<dbReference type="InterPro" id="IPR054272">
    <property type="entry name" value="DUF7003"/>
</dbReference>
<organism evidence="1 2">
    <name type="scientific">Actinomadura craniellae</name>
    <dbReference type="NCBI Taxonomy" id="2231787"/>
    <lineage>
        <taxon>Bacteria</taxon>
        <taxon>Bacillati</taxon>
        <taxon>Actinomycetota</taxon>
        <taxon>Actinomycetes</taxon>
        <taxon>Streptosporangiales</taxon>
        <taxon>Thermomonosporaceae</taxon>
        <taxon>Actinomadura</taxon>
    </lineage>
</organism>
<gene>
    <name evidence="1" type="ORF">DPM19_34460</name>
</gene>
<name>A0A365GV34_9ACTN</name>
<dbReference type="EMBL" id="QLYX01000027">
    <property type="protein sequence ID" value="RAY10660.1"/>
    <property type="molecule type" value="Genomic_DNA"/>
</dbReference>
<accession>A0A365GV34</accession>
<dbReference type="OrthoDB" id="8593648at2"/>
<dbReference type="AlphaFoldDB" id="A0A365GV34"/>
<dbReference type="Pfam" id="PF22535">
    <property type="entry name" value="DUF7003"/>
    <property type="match status" value="1"/>
</dbReference>